<feature type="non-terminal residue" evidence="1">
    <location>
        <position position="1"/>
    </location>
</feature>
<gene>
    <name evidence="1" type="ORF">S12H4_46898</name>
</gene>
<organism evidence="1">
    <name type="scientific">marine sediment metagenome</name>
    <dbReference type="NCBI Taxonomy" id="412755"/>
    <lineage>
        <taxon>unclassified sequences</taxon>
        <taxon>metagenomes</taxon>
        <taxon>ecological metagenomes</taxon>
    </lineage>
</organism>
<dbReference type="EMBL" id="BARW01029138">
    <property type="protein sequence ID" value="GAJ06197.1"/>
    <property type="molecule type" value="Genomic_DNA"/>
</dbReference>
<name>X1URF6_9ZZZZ</name>
<sequence>WLMHYGAGSNETVTTYRGHIIRDQVLIYGTWENSLTYTFATSRPLVGWGIIHYWFTRIR</sequence>
<comment type="caution">
    <text evidence="1">The sequence shown here is derived from an EMBL/GenBank/DDBJ whole genome shotgun (WGS) entry which is preliminary data.</text>
</comment>
<reference evidence="1" key="1">
    <citation type="journal article" date="2014" name="Front. Microbiol.">
        <title>High frequency of phylogenetically diverse reductive dehalogenase-homologous genes in deep subseafloor sedimentary metagenomes.</title>
        <authorList>
            <person name="Kawai M."/>
            <person name="Futagami T."/>
            <person name="Toyoda A."/>
            <person name="Takaki Y."/>
            <person name="Nishi S."/>
            <person name="Hori S."/>
            <person name="Arai W."/>
            <person name="Tsubouchi T."/>
            <person name="Morono Y."/>
            <person name="Uchiyama I."/>
            <person name="Ito T."/>
            <person name="Fujiyama A."/>
            <person name="Inagaki F."/>
            <person name="Takami H."/>
        </authorList>
    </citation>
    <scope>NUCLEOTIDE SEQUENCE</scope>
    <source>
        <strain evidence="1">Expedition CK06-06</strain>
    </source>
</reference>
<dbReference type="AlphaFoldDB" id="X1URF6"/>
<protein>
    <submittedName>
        <fullName evidence="1">Uncharacterized protein</fullName>
    </submittedName>
</protein>
<proteinExistence type="predicted"/>
<accession>X1URF6</accession>
<evidence type="ECO:0000313" key="1">
    <source>
        <dbReference type="EMBL" id="GAJ06197.1"/>
    </source>
</evidence>